<dbReference type="Proteomes" id="UP000324222">
    <property type="component" value="Unassembled WGS sequence"/>
</dbReference>
<comment type="caution">
    <text evidence="2">The sequence shown here is derived from an EMBL/GenBank/DDBJ whole genome shotgun (WGS) entry which is preliminary data.</text>
</comment>
<proteinExistence type="predicted"/>
<gene>
    <name evidence="2" type="ORF">E2C01_068889</name>
</gene>
<evidence type="ECO:0000313" key="3">
    <source>
        <dbReference type="Proteomes" id="UP000324222"/>
    </source>
</evidence>
<evidence type="ECO:0000256" key="1">
    <source>
        <dbReference type="SAM" id="MobiDB-lite"/>
    </source>
</evidence>
<feature type="region of interest" description="Disordered" evidence="1">
    <location>
        <begin position="1"/>
        <end position="22"/>
    </location>
</feature>
<keyword evidence="3" id="KW-1185">Reference proteome</keyword>
<organism evidence="2 3">
    <name type="scientific">Portunus trituberculatus</name>
    <name type="common">Swimming crab</name>
    <name type="synonym">Neptunus trituberculatus</name>
    <dbReference type="NCBI Taxonomy" id="210409"/>
    <lineage>
        <taxon>Eukaryota</taxon>
        <taxon>Metazoa</taxon>
        <taxon>Ecdysozoa</taxon>
        <taxon>Arthropoda</taxon>
        <taxon>Crustacea</taxon>
        <taxon>Multicrustacea</taxon>
        <taxon>Malacostraca</taxon>
        <taxon>Eumalacostraca</taxon>
        <taxon>Eucarida</taxon>
        <taxon>Decapoda</taxon>
        <taxon>Pleocyemata</taxon>
        <taxon>Brachyura</taxon>
        <taxon>Eubrachyura</taxon>
        <taxon>Portunoidea</taxon>
        <taxon>Portunidae</taxon>
        <taxon>Portuninae</taxon>
        <taxon>Portunus</taxon>
    </lineage>
</organism>
<reference evidence="2 3" key="1">
    <citation type="submission" date="2019-05" db="EMBL/GenBank/DDBJ databases">
        <title>Another draft genome of Portunus trituberculatus and its Hox gene families provides insights of decapod evolution.</title>
        <authorList>
            <person name="Jeong J.-H."/>
            <person name="Song I."/>
            <person name="Kim S."/>
            <person name="Choi T."/>
            <person name="Kim D."/>
            <person name="Ryu S."/>
            <person name="Kim W."/>
        </authorList>
    </citation>
    <scope>NUCLEOTIDE SEQUENCE [LARGE SCALE GENOMIC DNA]</scope>
    <source>
        <tissue evidence="2">Muscle</tissue>
    </source>
</reference>
<dbReference type="AlphaFoldDB" id="A0A5B7HXX8"/>
<name>A0A5B7HXX8_PORTR</name>
<dbReference type="EMBL" id="VSRR010039109">
    <property type="protein sequence ID" value="MPC74529.1"/>
    <property type="molecule type" value="Genomic_DNA"/>
</dbReference>
<accession>A0A5B7HXX8</accession>
<evidence type="ECO:0000313" key="2">
    <source>
        <dbReference type="EMBL" id="MPC74529.1"/>
    </source>
</evidence>
<sequence>MWRELRRRQGMSAAVSSGSSLPAVKSWQAGVCGEERQQLYVHRRPAEVIIKVIRFLDTGATTERTVTTLQLFLELHPK</sequence>
<protein>
    <submittedName>
        <fullName evidence="2">Uncharacterized protein</fullName>
    </submittedName>
</protein>